<dbReference type="GO" id="GO:0005886">
    <property type="term" value="C:plasma membrane"/>
    <property type="evidence" value="ECO:0007669"/>
    <property type="project" value="UniProtKB-SubCell"/>
</dbReference>
<evidence type="ECO:0000256" key="1">
    <source>
        <dbReference type="ARBA" id="ARBA00004651"/>
    </source>
</evidence>
<evidence type="ECO:0000256" key="6">
    <source>
        <dbReference type="SAM" id="Phobius"/>
    </source>
</evidence>
<keyword evidence="4 6" id="KW-1133">Transmembrane helix</keyword>
<accession>A0A6J6ATY7</accession>
<keyword evidence="2" id="KW-1003">Cell membrane</keyword>
<feature type="domain" description="Type II secretion system protein GspF" evidence="7">
    <location>
        <begin position="80"/>
        <end position="205"/>
    </location>
</feature>
<reference evidence="8" key="1">
    <citation type="submission" date="2020-05" db="EMBL/GenBank/DDBJ databases">
        <authorList>
            <person name="Chiriac C."/>
            <person name="Salcher M."/>
            <person name="Ghai R."/>
            <person name="Kavagutti S V."/>
        </authorList>
    </citation>
    <scope>NUCLEOTIDE SEQUENCE</scope>
</reference>
<evidence type="ECO:0000256" key="2">
    <source>
        <dbReference type="ARBA" id="ARBA00022475"/>
    </source>
</evidence>
<feature type="transmembrane region" description="Helical" evidence="6">
    <location>
        <begin position="219"/>
        <end position="239"/>
    </location>
</feature>
<evidence type="ECO:0000259" key="7">
    <source>
        <dbReference type="Pfam" id="PF00482"/>
    </source>
</evidence>
<evidence type="ECO:0000313" key="8">
    <source>
        <dbReference type="EMBL" id="CAB4529995.1"/>
    </source>
</evidence>
<dbReference type="PANTHER" id="PTHR35007:SF2">
    <property type="entry name" value="PILUS ASSEMBLE PROTEIN"/>
    <property type="match status" value="1"/>
</dbReference>
<feature type="transmembrane region" description="Helical" evidence="6">
    <location>
        <begin position="20"/>
        <end position="39"/>
    </location>
</feature>
<keyword evidence="3 6" id="KW-0812">Transmembrane</keyword>
<feature type="transmembrane region" description="Helical" evidence="6">
    <location>
        <begin position="190"/>
        <end position="207"/>
    </location>
</feature>
<protein>
    <submittedName>
        <fullName evidence="8">Unannotated protein</fullName>
    </submittedName>
</protein>
<keyword evidence="5 6" id="KW-0472">Membrane</keyword>
<name>A0A6J6ATY7_9ZZZZ</name>
<proteinExistence type="predicted"/>
<comment type="subcellular location">
    <subcellularLocation>
        <location evidence="1">Cell membrane</location>
        <topology evidence="1">Multi-pass membrane protein</topology>
    </subcellularLocation>
</comment>
<feature type="transmembrane region" description="Helical" evidence="6">
    <location>
        <begin position="45"/>
        <end position="63"/>
    </location>
</feature>
<dbReference type="EMBL" id="CAEZSC010000004">
    <property type="protein sequence ID" value="CAB4529995.1"/>
    <property type="molecule type" value="Genomic_DNA"/>
</dbReference>
<gene>
    <name evidence="8" type="ORF">UFOPK1380_00140</name>
</gene>
<evidence type="ECO:0000256" key="4">
    <source>
        <dbReference type="ARBA" id="ARBA00022989"/>
    </source>
</evidence>
<sequence>MGKNVENSNIQRPGRSDRSINIIATPIVFIATLTLLNALTQSVHVSTPVAIVLSAVPTLFLQARAESRRREFENLWPEVLDLIISGIQSGLSLSQTLNSLSARGPARIHGNFQRFSENLKSGNSFESSLYRLKTEFAHPLSDQVCEVLRIAQNSGSSNTALTLRTYADFVSTDLLLNEEIRAKHAWIRNTALLASATPWFLLILLSTQSNARIAYSSPSGFAVLMVGVCLTTIAFFWMNKVGNVPRPPRIFRK</sequence>
<dbReference type="Pfam" id="PF00482">
    <property type="entry name" value="T2SSF"/>
    <property type="match status" value="1"/>
</dbReference>
<dbReference type="Gene3D" id="1.20.81.30">
    <property type="entry name" value="Type II secretion system (T2SS), domain F"/>
    <property type="match status" value="1"/>
</dbReference>
<dbReference type="InterPro" id="IPR018076">
    <property type="entry name" value="T2SS_GspF_dom"/>
</dbReference>
<evidence type="ECO:0000256" key="3">
    <source>
        <dbReference type="ARBA" id="ARBA00022692"/>
    </source>
</evidence>
<evidence type="ECO:0000256" key="5">
    <source>
        <dbReference type="ARBA" id="ARBA00023136"/>
    </source>
</evidence>
<dbReference type="AlphaFoldDB" id="A0A6J6ATY7"/>
<organism evidence="8">
    <name type="scientific">freshwater metagenome</name>
    <dbReference type="NCBI Taxonomy" id="449393"/>
    <lineage>
        <taxon>unclassified sequences</taxon>
        <taxon>metagenomes</taxon>
        <taxon>ecological metagenomes</taxon>
    </lineage>
</organism>
<dbReference type="PANTHER" id="PTHR35007">
    <property type="entry name" value="INTEGRAL MEMBRANE PROTEIN-RELATED"/>
    <property type="match status" value="1"/>
</dbReference>
<dbReference type="InterPro" id="IPR042094">
    <property type="entry name" value="T2SS_GspF_sf"/>
</dbReference>